<evidence type="ECO:0000256" key="4">
    <source>
        <dbReference type="ARBA" id="ARBA00023172"/>
    </source>
</evidence>
<keyword evidence="4" id="KW-0233">DNA recombination</keyword>
<evidence type="ECO:0000256" key="3">
    <source>
        <dbReference type="ARBA" id="ARBA00023125"/>
    </source>
</evidence>
<accession>A0A3A8A663</accession>
<dbReference type="Proteomes" id="UP000246132">
    <property type="component" value="Unassembled WGS sequence"/>
</dbReference>
<dbReference type="PANTHER" id="PTHR30349">
    <property type="entry name" value="PHAGE INTEGRASE-RELATED"/>
    <property type="match status" value="1"/>
</dbReference>
<dbReference type="InterPro" id="IPR002104">
    <property type="entry name" value="Integrase_catalytic"/>
</dbReference>
<comment type="caution">
    <text evidence="7">The sequence shown here is derived from an EMBL/GenBank/DDBJ whole genome shotgun (WGS) entry which is preliminary data.</text>
</comment>
<dbReference type="InterPro" id="IPR050090">
    <property type="entry name" value="Tyrosine_recombinase_XerCD"/>
</dbReference>
<feature type="region of interest" description="Disordered" evidence="5">
    <location>
        <begin position="276"/>
        <end position="310"/>
    </location>
</feature>
<evidence type="ECO:0000259" key="6">
    <source>
        <dbReference type="PROSITE" id="PS51898"/>
    </source>
</evidence>
<dbReference type="Pfam" id="PF00589">
    <property type="entry name" value="Phage_integrase"/>
    <property type="match status" value="1"/>
</dbReference>
<feature type="compositionally biased region" description="Basic residues" evidence="5">
    <location>
        <begin position="296"/>
        <end position="310"/>
    </location>
</feature>
<protein>
    <submittedName>
        <fullName evidence="7">Site-specific integrase</fullName>
    </submittedName>
</protein>
<sequence length="310" mass="35502">MQASVLSFYQAYHHVLWEEGHHKRNVFQFLFEIQTVIEKYSIEKLDDGLVDRLISYYREKGNSNATINRKLAALYKLLRKAERSGLITRLPSYVRLPEKNARVRFLTREEERFLLPRLEERDKSYKNLCIFLIDTGARVGEALGLKHGDVHNGRATFWITKSGRSRTVPLTDRAVCALADQGRQPGGPFHGVAYQKFLYHWNAVKRDMGLKDDPQFVPHMLRHTCASRLVQAGIDLRRVQTFLGHQTIQMTLRYAHLATDDLDQCVIALDRVNAKNERPDSHKHNGKTKPGAAAAGRRRSAGKRHPAPAD</sequence>
<evidence type="ECO:0000256" key="1">
    <source>
        <dbReference type="ARBA" id="ARBA00008857"/>
    </source>
</evidence>
<proteinExistence type="inferred from homology"/>
<feature type="domain" description="Tyr recombinase" evidence="6">
    <location>
        <begin position="101"/>
        <end position="267"/>
    </location>
</feature>
<comment type="similarity">
    <text evidence="1">Belongs to the 'phage' integrase family.</text>
</comment>
<dbReference type="GO" id="GO:0015074">
    <property type="term" value="P:DNA integration"/>
    <property type="evidence" value="ECO:0007669"/>
    <property type="project" value="UniProtKB-KW"/>
</dbReference>
<dbReference type="GO" id="GO:0006310">
    <property type="term" value="P:DNA recombination"/>
    <property type="evidence" value="ECO:0007669"/>
    <property type="project" value="UniProtKB-KW"/>
</dbReference>
<dbReference type="InterPro" id="IPR011010">
    <property type="entry name" value="DNA_brk_join_enz"/>
</dbReference>
<keyword evidence="2" id="KW-0229">DNA integration</keyword>
<evidence type="ECO:0000313" key="8">
    <source>
        <dbReference type="Proteomes" id="UP000246132"/>
    </source>
</evidence>
<organism evidence="7 8">
    <name type="scientific">Oceaniradius stylonematis</name>
    <dbReference type="NCBI Taxonomy" id="2184161"/>
    <lineage>
        <taxon>Bacteria</taxon>
        <taxon>Pseudomonadati</taxon>
        <taxon>Pseudomonadota</taxon>
        <taxon>Alphaproteobacteria</taxon>
        <taxon>Hyphomicrobiales</taxon>
        <taxon>Ahrensiaceae</taxon>
        <taxon>Oceaniradius</taxon>
    </lineage>
</organism>
<evidence type="ECO:0000256" key="5">
    <source>
        <dbReference type="SAM" id="MobiDB-lite"/>
    </source>
</evidence>
<dbReference type="EMBL" id="QFWV02000022">
    <property type="protein sequence ID" value="RKF05330.1"/>
    <property type="molecule type" value="Genomic_DNA"/>
</dbReference>
<dbReference type="Gene3D" id="1.10.150.130">
    <property type="match status" value="1"/>
</dbReference>
<name>A0A3A8A663_9HYPH</name>
<dbReference type="AlphaFoldDB" id="A0A3A8A663"/>
<dbReference type="Gene3D" id="1.10.443.10">
    <property type="entry name" value="Intergrase catalytic core"/>
    <property type="match status" value="1"/>
</dbReference>
<dbReference type="PANTHER" id="PTHR30349:SF64">
    <property type="entry name" value="PROPHAGE INTEGRASE INTD-RELATED"/>
    <property type="match status" value="1"/>
</dbReference>
<dbReference type="InterPro" id="IPR010998">
    <property type="entry name" value="Integrase_recombinase_N"/>
</dbReference>
<reference evidence="7 8" key="1">
    <citation type="journal article" date="2018" name="Int. J. Syst. Bacteriol.">
        <title>Oceaniradius stylonemae gen. nov., sp. nov., isolated from a red alga, Stylonema cornu-cervi.</title>
        <authorList>
            <person name="Jeong S."/>
        </authorList>
    </citation>
    <scope>NUCLEOTIDE SEQUENCE [LARGE SCALE GENOMIC DNA]</scope>
    <source>
        <strain evidence="7 8">StC1</strain>
    </source>
</reference>
<keyword evidence="3" id="KW-0238">DNA-binding</keyword>
<dbReference type="SUPFAM" id="SSF56349">
    <property type="entry name" value="DNA breaking-rejoining enzymes"/>
    <property type="match status" value="1"/>
</dbReference>
<dbReference type="PROSITE" id="PS51898">
    <property type="entry name" value="TYR_RECOMBINASE"/>
    <property type="match status" value="1"/>
</dbReference>
<gene>
    <name evidence="7" type="ORF">DEM25_017490</name>
</gene>
<dbReference type="CDD" id="cd00796">
    <property type="entry name" value="INT_Rci_Hp1_C"/>
    <property type="match status" value="1"/>
</dbReference>
<dbReference type="InterPro" id="IPR013762">
    <property type="entry name" value="Integrase-like_cat_sf"/>
</dbReference>
<evidence type="ECO:0000256" key="2">
    <source>
        <dbReference type="ARBA" id="ARBA00022908"/>
    </source>
</evidence>
<keyword evidence="8" id="KW-1185">Reference proteome</keyword>
<dbReference type="GO" id="GO:0003677">
    <property type="term" value="F:DNA binding"/>
    <property type="evidence" value="ECO:0007669"/>
    <property type="project" value="UniProtKB-KW"/>
</dbReference>
<evidence type="ECO:0000313" key="7">
    <source>
        <dbReference type="EMBL" id="RKF05330.1"/>
    </source>
</evidence>